<dbReference type="InterPro" id="IPR006644">
    <property type="entry name" value="Cadg"/>
</dbReference>
<feature type="region of interest" description="Disordered" evidence="1">
    <location>
        <begin position="410"/>
        <end position="452"/>
    </location>
</feature>
<reference evidence="5" key="1">
    <citation type="journal article" date="2020" name="Stud. Mycol.">
        <title>101 Dothideomycetes genomes: a test case for predicting lifestyles and emergence of pathogens.</title>
        <authorList>
            <person name="Haridas S."/>
            <person name="Albert R."/>
            <person name="Binder M."/>
            <person name="Bloem J."/>
            <person name="Labutti K."/>
            <person name="Salamov A."/>
            <person name="Andreopoulos B."/>
            <person name="Baker S."/>
            <person name="Barry K."/>
            <person name="Bills G."/>
            <person name="Bluhm B."/>
            <person name="Cannon C."/>
            <person name="Castanera R."/>
            <person name="Culley D."/>
            <person name="Daum C."/>
            <person name="Ezra D."/>
            <person name="Gonzalez J."/>
            <person name="Henrissat B."/>
            <person name="Kuo A."/>
            <person name="Liang C."/>
            <person name="Lipzen A."/>
            <person name="Lutzoni F."/>
            <person name="Magnuson J."/>
            <person name="Mondo S."/>
            <person name="Nolan M."/>
            <person name="Ohm R."/>
            <person name="Pangilinan J."/>
            <person name="Park H.-J."/>
            <person name="Ramirez L."/>
            <person name="Alfaro M."/>
            <person name="Sun H."/>
            <person name="Tritt A."/>
            <person name="Yoshinaga Y."/>
            <person name="Zwiers L.-H."/>
            <person name="Turgeon B."/>
            <person name="Goodwin S."/>
            <person name="Spatafora J."/>
            <person name="Crous P."/>
            <person name="Grigoriev I."/>
        </authorList>
    </citation>
    <scope>NUCLEOTIDE SEQUENCE</scope>
    <source>
        <strain evidence="5">CBS 121410</strain>
    </source>
</reference>
<accession>A0A9P4HQN6</accession>
<feature type="compositionally biased region" description="Low complexity" evidence="1">
    <location>
        <begin position="414"/>
        <end position="450"/>
    </location>
</feature>
<protein>
    <recommendedName>
        <fullName evidence="4">Dystroglycan-type cadherin-like domain-containing protein</fullName>
    </recommendedName>
</protein>
<gene>
    <name evidence="5" type="ORF">K490DRAFT_67048</name>
</gene>
<proteinExistence type="predicted"/>
<keyword evidence="2" id="KW-0812">Transmembrane</keyword>
<feature type="compositionally biased region" description="Polar residues" evidence="1">
    <location>
        <begin position="852"/>
        <end position="868"/>
    </location>
</feature>
<keyword evidence="3" id="KW-0732">Signal</keyword>
<keyword evidence="6" id="KW-1185">Reference proteome</keyword>
<feature type="signal peptide" evidence="3">
    <location>
        <begin position="1"/>
        <end position="16"/>
    </location>
</feature>
<keyword evidence="2" id="KW-1133">Transmembrane helix</keyword>
<feature type="domain" description="Dystroglycan-type cadherin-like" evidence="4">
    <location>
        <begin position="12"/>
        <end position="114"/>
    </location>
</feature>
<sequence>MLRAAIYSMLAVAASAIPDVSFPFNSQVPPVARVSQSYNFQFSATTFAQSSGSLQYTLSGAPSWLALDGSNRRLWGTPGQADVGSATFNISAADSSGSVDTQGTIIVTSDPAPAIASNITEALSQAGKLSDSTSLSLYPATSFNIGFPRDTFRSSSNLTHYATLSDHTPLPAWLAFDADALSFSGVTPQLTASPQYFEILFIASDFAGFSGAWVTFTIVVSDHQLVFTSCEQNVSFTEGTTMTFSSLRSQLILDGAPISDQDFQNATASTPSWLSFDPTSLVITGDWPNDTSAASVSITAMDRFGDVANTTIQFISATPSPLFHTQIGTIDAVIGDNVTIDLSSMIDQQAGLNVTVDLGTAAQWLSFDRSTLTIRGRIPSSAPAQVIQGTVTVSNADGSETDSQQFTIQLTDNGSSMPSGTTSTSTSALSTSATSSATSAGSGSSNGARKASSRNTPIIIAIAVICVVLAVILAIIAYFFFKRRRRSTRRAGNQSPKVTKADVSRPIYQEEEWHDKEGAMERDMERGELTRMRTPEPPPVIPVPSPLKPAALTKKVRHSIGSSIGEGEEAVLKSFNRSSDWSFTDTSPNSHTPHQSMRVATEMARSTRIAEESPTRGRRRMRSSKHDSRVAKRYSMGVPASRRFTGAGHGRTSYGSSPRQGSRLLSRDSSSFSSYTTLSTAMLSPVASVYPVPPPSPDNASRFSDAEKRKSVRIVPGSLDELPLPDLRPMDQKRASYIRNRASNRSPFFSARASSRASSAHGPSIIGTLTESGASIEDVESGSGSGSGSGATAGENSKQVQKFPGSLRRKRTGANTARAYSAAPLGKTNTPTFLHRWDSQLRQRLALEGLPQRSNTGDSIRSSVPTASIYSEPDLSAFTISPSEKDAEEADKDASSGGASFPSPVPAALQIPKRNPRREVRKPSRNDSRRSSTETATQHKRTPSDRLDRDSQGNIIEFAGEGETPTIEEMNVAIAVRNSGTVSQGRRSRLSTAVRQQLQAQEQGSSVLHRGRRTPLSMISNASANAGAGAGQGGGLRVVEGSPRLVESKGSPRLVEGKGKRPISVEGGRWTSLRGKREETPGNEAFL</sequence>
<dbReference type="GO" id="GO:0005509">
    <property type="term" value="F:calcium ion binding"/>
    <property type="evidence" value="ECO:0007669"/>
    <property type="project" value="InterPro"/>
</dbReference>
<organism evidence="5 6">
    <name type="scientific">Saccharata proteae CBS 121410</name>
    <dbReference type="NCBI Taxonomy" id="1314787"/>
    <lineage>
        <taxon>Eukaryota</taxon>
        <taxon>Fungi</taxon>
        <taxon>Dikarya</taxon>
        <taxon>Ascomycota</taxon>
        <taxon>Pezizomycotina</taxon>
        <taxon>Dothideomycetes</taxon>
        <taxon>Dothideomycetes incertae sedis</taxon>
        <taxon>Botryosphaeriales</taxon>
        <taxon>Saccharataceae</taxon>
        <taxon>Saccharata</taxon>
    </lineage>
</organism>
<dbReference type="AlphaFoldDB" id="A0A9P4HQN6"/>
<dbReference type="Gene3D" id="2.60.40.10">
    <property type="entry name" value="Immunoglobulins"/>
    <property type="match status" value="3"/>
</dbReference>
<dbReference type="SMART" id="SM00736">
    <property type="entry name" value="CADG"/>
    <property type="match status" value="2"/>
</dbReference>
<evidence type="ECO:0000313" key="5">
    <source>
        <dbReference type="EMBL" id="KAF2086125.1"/>
    </source>
</evidence>
<feature type="region of interest" description="Disordered" evidence="1">
    <location>
        <begin position="848"/>
        <end position="868"/>
    </location>
</feature>
<dbReference type="SUPFAM" id="SSF49313">
    <property type="entry name" value="Cadherin-like"/>
    <property type="match status" value="4"/>
</dbReference>
<dbReference type="Pfam" id="PF05345">
    <property type="entry name" value="He_PIG"/>
    <property type="match status" value="4"/>
</dbReference>
<evidence type="ECO:0000256" key="2">
    <source>
        <dbReference type="SAM" id="Phobius"/>
    </source>
</evidence>
<feature type="region of interest" description="Disordered" evidence="1">
    <location>
        <begin position="749"/>
        <end position="768"/>
    </location>
</feature>
<feature type="region of interest" description="Disordered" evidence="1">
    <location>
        <begin position="1047"/>
        <end position="1087"/>
    </location>
</feature>
<dbReference type="EMBL" id="ML978726">
    <property type="protein sequence ID" value="KAF2086125.1"/>
    <property type="molecule type" value="Genomic_DNA"/>
</dbReference>
<name>A0A9P4HQN6_9PEZI</name>
<keyword evidence="2" id="KW-0472">Membrane</keyword>
<evidence type="ECO:0000256" key="1">
    <source>
        <dbReference type="SAM" id="MobiDB-lite"/>
    </source>
</evidence>
<feature type="transmembrane region" description="Helical" evidence="2">
    <location>
        <begin position="458"/>
        <end position="481"/>
    </location>
</feature>
<feature type="compositionally biased region" description="Low complexity" evidence="1">
    <location>
        <begin position="749"/>
        <end position="760"/>
    </location>
</feature>
<feature type="compositionally biased region" description="Basic and acidic residues" evidence="1">
    <location>
        <begin position="917"/>
        <end position="932"/>
    </location>
</feature>
<dbReference type="OrthoDB" id="41532at2759"/>
<feature type="compositionally biased region" description="Basic and acidic residues" evidence="1">
    <location>
        <begin position="942"/>
        <end position="951"/>
    </location>
</feature>
<feature type="region of interest" description="Disordered" evidence="1">
    <location>
        <begin position="581"/>
        <end position="670"/>
    </location>
</feature>
<feature type="chain" id="PRO_5040137855" description="Dystroglycan-type cadherin-like domain-containing protein" evidence="3">
    <location>
        <begin position="17"/>
        <end position="1087"/>
    </location>
</feature>
<feature type="region of interest" description="Disordered" evidence="1">
    <location>
        <begin position="884"/>
        <end position="952"/>
    </location>
</feature>
<evidence type="ECO:0000313" key="6">
    <source>
        <dbReference type="Proteomes" id="UP000799776"/>
    </source>
</evidence>
<comment type="caution">
    <text evidence="5">The sequence shown here is derived from an EMBL/GenBank/DDBJ whole genome shotgun (WGS) entry which is preliminary data.</text>
</comment>
<dbReference type="GO" id="GO:0016020">
    <property type="term" value="C:membrane"/>
    <property type="evidence" value="ECO:0007669"/>
    <property type="project" value="InterPro"/>
</dbReference>
<feature type="domain" description="Dystroglycan-type cadherin-like" evidence="4">
    <location>
        <begin position="133"/>
        <end position="227"/>
    </location>
</feature>
<feature type="region of interest" description="Disordered" evidence="1">
    <location>
        <begin position="776"/>
        <end position="831"/>
    </location>
</feature>
<dbReference type="InterPro" id="IPR013783">
    <property type="entry name" value="Ig-like_fold"/>
</dbReference>
<evidence type="ECO:0000259" key="4">
    <source>
        <dbReference type="SMART" id="SM00736"/>
    </source>
</evidence>
<dbReference type="InterPro" id="IPR015919">
    <property type="entry name" value="Cadherin-like_sf"/>
</dbReference>
<dbReference type="Proteomes" id="UP000799776">
    <property type="component" value="Unassembled WGS sequence"/>
</dbReference>
<evidence type="ECO:0000256" key="3">
    <source>
        <dbReference type="SAM" id="SignalP"/>
    </source>
</evidence>
<feature type="region of interest" description="Disordered" evidence="1">
    <location>
        <begin position="687"/>
        <end position="711"/>
    </location>
</feature>
<feature type="compositionally biased region" description="Polar residues" evidence="1">
    <location>
        <begin position="581"/>
        <end position="595"/>
    </location>
</feature>